<evidence type="ECO:0000256" key="1">
    <source>
        <dbReference type="SAM" id="Coils"/>
    </source>
</evidence>
<feature type="domain" description="DUF4349" evidence="5">
    <location>
        <begin position="62"/>
        <end position="276"/>
    </location>
</feature>
<dbReference type="Proteomes" id="UP001524944">
    <property type="component" value="Unassembled WGS sequence"/>
</dbReference>
<organism evidence="6 7">
    <name type="scientific">Dehalobacterium formicoaceticum</name>
    <dbReference type="NCBI Taxonomy" id="51515"/>
    <lineage>
        <taxon>Bacteria</taxon>
        <taxon>Bacillati</taxon>
        <taxon>Bacillota</taxon>
        <taxon>Clostridia</taxon>
        <taxon>Eubacteriales</taxon>
        <taxon>Peptococcaceae</taxon>
        <taxon>Dehalobacterium</taxon>
    </lineage>
</organism>
<evidence type="ECO:0000256" key="2">
    <source>
        <dbReference type="SAM" id="MobiDB-lite"/>
    </source>
</evidence>
<keyword evidence="3" id="KW-0812">Transmembrane</keyword>
<dbReference type="PROSITE" id="PS51257">
    <property type="entry name" value="PROKAR_LIPOPROTEIN"/>
    <property type="match status" value="1"/>
</dbReference>
<protein>
    <submittedName>
        <fullName evidence="6">DUF4349 domain-containing protein</fullName>
    </submittedName>
</protein>
<feature type="coiled-coil region" evidence="1">
    <location>
        <begin position="157"/>
        <end position="211"/>
    </location>
</feature>
<dbReference type="InterPro" id="IPR025645">
    <property type="entry name" value="DUF4349"/>
</dbReference>
<proteinExistence type="predicted"/>
<dbReference type="EMBL" id="JANPWE010000002">
    <property type="protein sequence ID" value="MCR6545062.1"/>
    <property type="molecule type" value="Genomic_DNA"/>
</dbReference>
<keyword evidence="1" id="KW-0175">Coiled coil</keyword>
<reference evidence="6 7" key="1">
    <citation type="submission" date="2022-08" db="EMBL/GenBank/DDBJ databases">
        <title>Proteogenomics of the novel Dehalobacterium formicoaceticum strain EZ94 highlights a key role of methyltransferases during anaerobic dichloromethane degradation.</title>
        <authorList>
            <person name="Wasmund K."/>
        </authorList>
    </citation>
    <scope>NUCLEOTIDE SEQUENCE [LARGE SCALE GENOMIC DNA]</scope>
    <source>
        <strain evidence="6 7">EZ94</strain>
    </source>
</reference>
<keyword evidence="3" id="KW-1133">Transmembrane helix</keyword>
<feature type="signal peptide" evidence="4">
    <location>
        <begin position="1"/>
        <end position="26"/>
    </location>
</feature>
<evidence type="ECO:0000313" key="6">
    <source>
        <dbReference type="EMBL" id="MCR6545062.1"/>
    </source>
</evidence>
<feature type="chain" id="PRO_5046585238" evidence="4">
    <location>
        <begin position="27"/>
        <end position="288"/>
    </location>
</feature>
<feature type="region of interest" description="Disordered" evidence="2">
    <location>
        <begin position="26"/>
        <end position="53"/>
    </location>
</feature>
<dbReference type="RefSeq" id="WP_257912663.1">
    <property type="nucleotide sequence ID" value="NZ_JANPWE010000002.1"/>
</dbReference>
<evidence type="ECO:0000256" key="3">
    <source>
        <dbReference type="SAM" id="Phobius"/>
    </source>
</evidence>
<dbReference type="Pfam" id="PF14257">
    <property type="entry name" value="DUF4349"/>
    <property type="match status" value="1"/>
</dbReference>
<evidence type="ECO:0000256" key="4">
    <source>
        <dbReference type="SAM" id="SignalP"/>
    </source>
</evidence>
<keyword evidence="4" id="KW-0732">Signal</keyword>
<evidence type="ECO:0000313" key="7">
    <source>
        <dbReference type="Proteomes" id="UP001524944"/>
    </source>
</evidence>
<evidence type="ECO:0000259" key="5">
    <source>
        <dbReference type="Pfam" id="PF14257"/>
    </source>
</evidence>
<keyword evidence="3" id="KW-0472">Membrane</keyword>
<name>A0ABT1Y2G2_9FIRM</name>
<sequence>MKKFSMILILLLFFLAGCGSSTNENSAPDFAGGDGDQAEEQKTTEVQDTMGNQDTQITLQDRKIIYTVEVNLRVDDIEGIGEKIKNKTMELQGFLADYAVHINENTANANMSLKVPSKNYQALLDFVVQQGKPDYKREYTNDVTTQYVDLDARVTVLRAEEESLLNLLNQADKVEDILKVRAQITSTRQERESLEGQLKALKNDIEYATIQVNLYKPRNSDANINMENLNIFSRSWSGFIYGFNSLLAKTGNVVVFFFTALPTLALIALVIFGLVWIKKRINNKGKDS</sequence>
<accession>A0ABT1Y2G2</accession>
<comment type="caution">
    <text evidence="6">The sequence shown here is derived from an EMBL/GenBank/DDBJ whole genome shotgun (WGS) entry which is preliminary data.</text>
</comment>
<feature type="transmembrane region" description="Helical" evidence="3">
    <location>
        <begin position="253"/>
        <end position="277"/>
    </location>
</feature>
<keyword evidence="7" id="KW-1185">Reference proteome</keyword>
<gene>
    <name evidence="6" type="ORF">NVS47_05960</name>
</gene>